<dbReference type="GO" id="GO:0001913">
    <property type="term" value="P:T cell mediated cytotoxicity"/>
    <property type="evidence" value="ECO:0007669"/>
    <property type="project" value="TreeGrafter"/>
</dbReference>
<dbReference type="SUPFAM" id="SSF49562">
    <property type="entry name" value="C2 domain (Calcium/lipid-binding domain, CaLB)"/>
    <property type="match status" value="1"/>
</dbReference>
<dbReference type="GO" id="GO:0001771">
    <property type="term" value="P:immunological synapse formation"/>
    <property type="evidence" value="ECO:0007669"/>
    <property type="project" value="TreeGrafter"/>
</dbReference>
<evidence type="ECO:0000259" key="2">
    <source>
        <dbReference type="PROSITE" id="PS50004"/>
    </source>
</evidence>
<dbReference type="EMBL" id="VXBJ01003531">
    <property type="protein sequence ID" value="NXN26637.1"/>
    <property type="molecule type" value="Genomic_DNA"/>
</dbReference>
<protein>
    <submittedName>
        <fullName evidence="3">PERF protein</fullName>
    </submittedName>
</protein>
<dbReference type="GO" id="GO:0022829">
    <property type="term" value="F:wide pore channel activity"/>
    <property type="evidence" value="ECO:0007669"/>
    <property type="project" value="TreeGrafter"/>
</dbReference>
<organism evidence="3 4">
    <name type="scientific">Nycticryphes semicollaris</name>
    <dbReference type="NCBI Taxonomy" id="227226"/>
    <lineage>
        <taxon>Eukaryota</taxon>
        <taxon>Metazoa</taxon>
        <taxon>Chordata</taxon>
        <taxon>Craniata</taxon>
        <taxon>Vertebrata</taxon>
        <taxon>Euteleostomi</taxon>
        <taxon>Archelosauria</taxon>
        <taxon>Archosauria</taxon>
        <taxon>Dinosauria</taxon>
        <taxon>Saurischia</taxon>
        <taxon>Theropoda</taxon>
        <taxon>Coelurosauria</taxon>
        <taxon>Aves</taxon>
        <taxon>Neognathae</taxon>
        <taxon>Neoaves</taxon>
        <taxon>Charadriiformes</taxon>
        <taxon>Rostratulidae</taxon>
        <taxon>Nycticryphes</taxon>
    </lineage>
</organism>
<feature type="domain" description="C2" evidence="2">
    <location>
        <begin position="18"/>
        <end position="135"/>
    </location>
</feature>
<feature type="non-terminal residue" evidence="3">
    <location>
        <position position="179"/>
    </location>
</feature>
<accession>A0A7L1HKH8</accession>
<reference evidence="3 4" key="1">
    <citation type="submission" date="2019-09" db="EMBL/GenBank/DDBJ databases">
        <title>Bird 10,000 Genomes (B10K) Project - Family phase.</title>
        <authorList>
            <person name="Zhang G."/>
        </authorList>
    </citation>
    <scope>NUCLEOTIDE SEQUENCE [LARGE SCALE GENOMIC DNA]</scope>
    <source>
        <strain evidence="3">B10K-DU-002-14</strain>
        <tissue evidence="3">Muscle</tissue>
    </source>
</reference>
<dbReference type="PROSITE" id="PS50004">
    <property type="entry name" value="C2"/>
    <property type="match status" value="1"/>
</dbReference>
<dbReference type="SMART" id="SM00239">
    <property type="entry name" value="C2"/>
    <property type="match status" value="1"/>
</dbReference>
<dbReference type="OrthoDB" id="1366754at2759"/>
<evidence type="ECO:0000313" key="4">
    <source>
        <dbReference type="Proteomes" id="UP000586634"/>
    </source>
</evidence>
<sequence length="179" mass="19340">RKACPGGHLAGPCQCGCAANAAVTSQCCSRHRGTARLGVLVGGGQGWRGDHLSKTDAYVRVFYQGREARTPTLWNNDRPHWGSRLDLGTVALLPESQLKVEVWDEDNKWDDDLLGVCHVSPVAARHKQEVVCYPGGGRLEFSYEVTCGPSLGGPLCHDYVPQAPQGDGGLYSFSHRPLA</sequence>
<dbReference type="GO" id="GO:0051607">
    <property type="term" value="P:defense response to virus"/>
    <property type="evidence" value="ECO:0007669"/>
    <property type="project" value="TreeGrafter"/>
</dbReference>
<gene>
    <name evidence="3" type="primary">Prf1</name>
    <name evidence="3" type="ORF">NYCSEM_R15696</name>
</gene>
<keyword evidence="1" id="KW-0732">Signal</keyword>
<dbReference type="InterPro" id="IPR000008">
    <property type="entry name" value="C2_dom"/>
</dbReference>
<feature type="non-terminal residue" evidence="3">
    <location>
        <position position="1"/>
    </location>
</feature>
<dbReference type="Pfam" id="PF00168">
    <property type="entry name" value="C2"/>
    <property type="match status" value="1"/>
</dbReference>
<dbReference type="InterPro" id="IPR052784">
    <property type="entry name" value="Perforin-1_pore-forming"/>
</dbReference>
<dbReference type="PANTHER" id="PTHR46096:SF3">
    <property type="entry name" value="PERFORIN-1"/>
    <property type="match status" value="1"/>
</dbReference>
<keyword evidence="4" id="KW-1185">Reference proteome</keyword>
<dbReference type="PANTHER" id="PTHR46096">
    <property type="entry name" value="PERFORIN-1"/>
    <property type="match status" value="1"/>
</dbReference>
<comment type="caution">
    <text evidence="3">The sequence shown here is derived from an EMBL/GenBank/DDBJ whole genome shotgun (WGS) entry which is preliminary data.</text>
</comment>
<evidence type="ECO:0000256" key="1">
    <source>
        <dbReference type="ARBA" id="ARBA00022729"/>
    </source>
</evidence>
<dbReference type="InterPro" id="IPR035892">
    <property type="entry name" value="C2_domain_sf"/>
</dbReference>
<dbReference type="AlphaFoldDB" id="A0A7L1HKH8"/>
<evidence type="ECO:0000313" key="3">
    <source>
        <dbReference type="EMBL" id="NXN26637.1"/>
    </source>
</evidence>
<dbReference type="Gene3D" id="2.60.40.150">
    <property type="entry name" value="C2 domain"/>
    <property type="match status" value="1"/>
</dbReference>
<name>A0A7L1HKH8_9CHAR</name>
<proteinExistence type="predicted"/>
<dbReference type="Proteomes" id="UP000586634">
    <property type="component" value="Unassembled WGS sequence"/>
</dbReference>
<dbReference type="GO" id="GO:0016020">
    <property type="term" value="C:membrane"/>
    <property type="evidence" value="ECO:0007669"/>
    <property type="project" value="TreeGrafter"/>
</dbReference>